<dbReference type="EMBL" id="VRMN01000003">
    <property type="protein sequence ID" value="KAA8495381.1"/>
    <property type="molecule type" value="Genomic_DNA"/>
</dbReference>
<dbReference type="OMA" id="HIMDGYF"/>
<dbReference type="GO" id="GO:0005634">
    <property type="term" value="C:nucleus"/>
    <property type="evidence" value="ECO:0007669"/>
    <property type="project" value="TreeGrafter"/>
</dbReference>
<gene>
    <name evidence="4" type="ORF">FVE85_1536</name>
</gene>
<dbReference type="AlphaFoldDB" id="A0A5J4YV57"/>
<proteinExistence type="inferred from homology"/>
<dbReference type="InterPro" id="IPR000717">
    <property type="entry name" value="PCI_dom"/>
</dbReference>
<dbReference type="GO" id="GO:0043161">
    <property type="term" value="P:proteasome-mediated ubiquitin-dependent protein catabolic process"/>
    <property type="evidence" value="ECO:0007669"/>
    <property type="project" value="TreeGrafter"/>
</dbReference>
<dbReference type="Gene3D" id="1.25.40.990">
    <property type="match status" value="1"/>
</dbReference>
<organism evidence="4 5">
    <name type="scientific">Porphyridium purpureum</name>
    <name type="common">Red alga</name>
    <name type="synonym">Porphyridium cruentum</name>
    <dbReference type="NCBI Taxonomy" id="35688"/>
    <lineage>
        <taxon>Eukaryota</taxon>
        <taxon>Rhodophyta</taxon>
        <taxon>Bangiophyceae</taxon>
        <taxon>Porphyridiales</taxon>
        <taxon>Porphyridiaceae</taxon>
        <taxon>Porphyridium</taxon>
    </lineage>
</organism>
<dbReference type="GO" id="GO:0005829">
    <property type="term" value="C:cytosol"/>
    <property type="evidence" value="ECO:0007669"/>
    <property type="project" value="TreeGrafter"/>
</dbReference>
<comment type="caution">
    <text evidence="4">The sequence shown here is derived from an EMBL/GenBank/DDBJ whole genome shotgun (WGS) entry which is preliminary data.</text>
</comment>
<comment type="similarity">
    <text evidence="1">Belongs to the proteasome subunit S14 family.</text>
</comment>
<dbReference type="OrthoDB" id="8775810at2759"/>
<evidence type="ECO:0000256" key="2">
    <source>
        <dbReference type="ARBA" id="ARBA00022942"/>
    </source>
</evidence>
<evidence type="ECO:0000259" key="3">
    <source>
        <dbReference type="PROSITE" id="PS50250"/>
    </source>
</evidence>
<evidence type="ECO:0000313" key="5">
    <source>
        <dbReference type="Proteomes" id="UP000324585"/>
    </source>
</evidence>
<sequence>MEEIVHGVEALRAAIDKEDVTTAQAALNALKLKMISLASAMPRAQMTAEAARELSVVRQVYEEAIRLNVLQQDSAAFERHMAHLKPLYFEYASVLEPSPQMTLVIGLNLMRLLAQNRIAEFHTEIELLPEDVKQDPFVHYAMSVEQNLMVGSYTRIIATRSAVPDSSFVFFLDMLLKTIRDDLAECIEKAYQSLDLPFAKQVLMIPQDDDMIAYCQAHGWTLDGNRVIFDSGERPAVSLETSVPTIEIMKRSIAYAKELERIV</sequence>
<keyword evidence="5" id="KW-1185">Reference proteome</keyword>
<dbReference type="Pfam" id="PF10075">
    <property type="entry name" value="CSN8_PSD8_EIF3K"/>
    <property type="match status" value="1"/>
</dbReference>
<feature type="domain" description="PCI" evidence="3">
    <location>
        <begin position="75"/>
        <end position="246"/>
    </location>
</feature>
<accession>A0A5J4YV57</accession>
<dbReference type="PROSITE" id="PS50250">
    <property type="entry name" value="PCI"/>
    <property type="match status" value="1"/>
</dbReference>
<dbReference type="InterPro" id="IPR006746">
    <property type="entry name" value="26S_Psome_Rpn12"/>
</dbReference>
<protein>
    <submittedName>
        <fullName evidence="4">26S proteasome non-ATPase regulatory subunit 8-like A</fullName>
    </submittedName>
</protein>
<dbReference type="PANTHER" id="PTHR12387">
    <property type="entry name" value="26S PROTEASOME NON-ATPASE REGULATORY SUBUNIT 8"/>
    <property type="match status" value="1"/>
</dbReference>
<dbReference type="Proteomes" id="UP000324585">
    <property type="component" value="Unassembled WGS sequence"/>
</dbReference>
<evidence type="ECO:0000313" key="4">
    <source>
        <dbReference type="EMBL" id="KAA8495381.1"/>
    </source>
</evidence>
<evidence type="ECO:0000256" key="1">
    <source>
        <dbReference type="ARBA" id="ARBA00009627"/>
    </source>
</evidence>
<keyword evidence="2 4" id="KW-0647">Proteasome</keyword>
<reference evidence="5" key="1">
    <citation type="journal article" date="2019" name="Nat. Commun.">
        <title>Expansion of phycobilisome linker gene families in mesophilic red algae.</title>
        <authorList>
            <person name="Lee J."/>
            <person name="Kim D."/>
            <person name="Bhattacharya D."/>
            <person name="Yoon H.S."/>
        </authorList>
    </citation>
    <scope>NUCLEOTIDE SEQUENCE [LARGE SCALE GENOMIC DNA]</scope>
    <source>
        <strain evidence="5">CCMP 1328</strain>
    </source>
</reference>
<name>A0A5J4YV57_PORPP</name>
<dbReference type="PANTHER" id="PTHR12387:SF0">
    <property type="entry name" value="26S PROTEASOME NON-ATPASE REGULATORY SUBUNIT 8"/>
    <property type="match status" value="1"/>
</dbReference>
<dbReference type="InterPro" id="IPR033464">
    <property type="entry name" value="CSN8_PSD8_EIF3K"/>
</dbReference>
<dbReference type="GO" id="GO:0008541">
    <property type="term" value="C:proteasome regulatory particle, lid subcomplex"/>
    <property type="evidence" value="ECO:0007669"/>
    <property type="project" value="TreeGrafter"/>
</dbReference>